<feature type="transmembrane region" description="Helical" evidence="2">
    <location>
        <begin position="166"/>
        <end position="187"/>
    </location>
</feature>
<keyword evidence="2" id="KW-1133">Transmembrane helix</keyword>
<comment type="caution">
    <text evidence="3">The sequence shown here is derived from an EMBL/GenBank/DDBJ whole genome shotgun (WGS) entry which is preliminary data.</text>
</comment>
<gene>
    <name evidence="3" type="ORF">H9714_10860</name>
</gene>
<reference evidence="3" key="1">
    <citation type="journal article" date="2021" name="PeerJ">
        <title>Extensive microbial diversity within the chicken gut microbiome revealed by metagenomics and culture.</title>
        <authorList>
            <person name="Gilroy R."/>
            <person name="Ravi A."/>
            <person name="Getino M."/>
            <person name="Pursley I."/>
            <person name="Horton D.L."/>
            <person name="Alikhan N.F."/>
            <person name="Baker D."/>
            <person name="Gharbi K."/>
            <person name="Hall N."/>
            <person name="Watson M."/>
            <person name="Adriaenssens E.M."/>
            <person name="Foster-Nyarko E."/>
            <person name="Jarju S."/>
            <person name="Secka A."/>
            <person name="Antonio M."/>
            <person name="Oren A."/>
            <person name="Chaudhuri R.R."/>
            <person name="La Ragione R."/>
            <person name="Hildebrand F."/>
            <person name="Pallen M.J."/>
        </authorList>
    </citation>
    <scope>NUCLEOTIDE SEQUENCE</scope>
    <source>
        <strain evidence="3">CHK189-11263</strain>
    </source>
</reference>
<dbReference type="InterPro" id="IPR021338">
    <property type="entry name" value="DUF2953"/>
</dbReference>
<protein>
    <submittedName>
        <fullName evidence="3">DUF2953 domain-containing protein</fullName>
    </submittedName>
</protein>
<dbReference type="Proteomes" id="UP000824208">
    <property type="component" value="Unassembled WGS sequence"/>
</dbReference>
<evidence type="ECO:0000256" key="2">
    <source>
        <dbReference type="SAM" id="Phobius"/>
    </source>
</evidence>
<evidence type="ECO:0000313" key="4">
    <source>
        <dbReference type="Proteomes" id="UP000824208"/>
    </source>
</evidence>
<evidence type="ECO:0000313" key="3">
    <source>
        <dbReference type="EMBL" id="HJB58036.1"/>
    </source>
</evidence>
<dbReference type="AlphaFoldDB" id="A0A9D2S6S1"/>
<organism evidence="3 4">
    <name type="scientific">Candidatus Flavonifractor intestinipullorum</name>
    <dbReference type="NCBI Taxonomy" id="2838587"/>
    <lineage>
        <taxon>Bacteria</taxon>
        <taxon>Bacillati</taxon>
        <taxon>Bacillota</taxon>
        <taxon>Clostridia</taxon>
        <taxon>Eubacteriales</taxon>
        <taxon>Oscillospiraceae</taxon>
        <taxon>Flavonifractor</taxon>
    </lineage>
</organism>
<reference evidence="3" key="2">
    <citation type="submission" date="2021-04" db="EMBL/GenBank/DDBJ databases">
        <authorList>
            <person name="Gilroy R."/>
        </authorList>
    </citation>
    <scope>NUCLEOTIDE SEQUENCE</scope>
    <source>
        <strain evidence="3">CHK189-11263</strain>
    </source>
</reference>
<evidence type="ECO:0000256" key="1">
    <source>
        <dbReference type="SAM" id="MobiDB-lite"/>
    </source>
</evidence>
<proteinExistence type="predicted"/>
<dbReference type="Pfam" id="PF11167">
    <property type="entry name" value="DUF2953"/>
    <property type="match status" value="1"/>
</dbReference>
<sequence length="209" mass="23229">MRPWMAALLVLAALGLLSRLRLGAEGAYTPEGWTLRVRVGPVHLRIFPRKRPKQSKKAPDSPQKPSPLEASGTTARLERLEQLWELLPLFLRAAGRLKRAVRVDRLHLDVTAGGEDPGDTALFYGRLNAFLSMAVPLLEHHFEVKDRRIRTAVDFQAETTRISFRAAVSLTLGQILALGMWFLIALARRPRRGGASAPSKQKEAVTNGK</sequence>
<accession>A0A9D2S6S1</accession>
<dbReference type="EMBL" id="DWYC01000094">
    <property type="protein sequence ID" value="HJB58036.1"/>
    <property type="molecule type" value="Genomic_DNA"/>
</dbReference>
<name>A0A9D2S6S1_9FIRM</name>
<keyword evidence="2" id="KW-0472">Membrane</keyword>
<keyword evidence="2" id="KW-0812">Transmembrane</keyword>
<feature type="region of interest" description="Disordered" evidence="1">
    <location>
        <begin position="49"/>
        <end position="72"/>
    </location>
</feature>